<reference evidence="1" key="1">
    <citation type="submission" date="2014-11" db="EMBL/GenBank/DDBJ databases">
        <authorList>
            <person name="Amaro Gonzalez C."/>
        </authorList>
    </citation>
    <scope>NUCLEOTIDE SEQUENCE</scope>
</reference>
<accession>A0A0E9WHT4</accession>
<protein>
    <submittedName>
        <fullName evidence="1">Uncharacterized protein</fullName>
    </submittedName>
</protein>
<sequence>MVCFGEWFHYPNQLTLEINIFALSDLSVGCVQGSKNHFEVGEWGKFYICLF</sequence>
<proteinExistence type="predicted"/>
<name>A0A0E9WHT4_ANGAN</name>
<reference evidence="1" key="2">
    <citation type="journal article" date="2015" name="Fish Shellfish Immunol.">
        <title>Early steps in the European eel (Anguilla anguilla)-Vibrio vulnificus interaction in the gills: Role of the RtxA13 toxin.</title>
        <authorList>
            <person name="Callol A."/>
            <person name="Pajuelo D."/>
            <person name="Ebbesson L."/>
            <person name="Teles M."/>
            <person name="MacKenzie S."/>
            <person name="Amaro C."/>
        </authorList>
    </citation>
    <scope>NUCLEOTIDE SEQUENCE</scope>
</reference>
<evidence type="ECO:0000313" key="1">
    <source>
        <dbReference type="EMBL" id="JAH89048.1"/>
    </source>
</evidence>
<organism evidence="1">
    <name type="scientific">Anguilla anguilla</name>
    <name type="common">European freshwater eel</name>
    <name type="synonym">Muraena anguilla</name>
    <dbReference type="NCBI Taxonomy" id="7936"/>
    <lineage>
        <taxon>Eukaryota</taxon>
        <taxon>Metazoa</taxon>
        <taxon>Chordata</taxon>
        <taxon>Craniata</taxon>
        <taxon>Vertebrata</taxon>
        <taxon>Euteleostomi</taxon>
        <taxon>Actinopterygii</taxon>
        <taxon>Neopterygii</taxon>
        <taxon>Teleostei</taxon>
        <taxon>Anguilliformes</taxon>
        <taxon>Anguillidae</taxon>
        <taxon>Anguilla</taxon>
    </lineage>
</organism>
<dbReference type="EMBL" id="GBXM01019529">
    <property type="protein sequence ID" value="JAH89048.1"/>
    <property type="molecule type" value="Transcribed_RNA"/>
</dbReference>
<dbReference type="AlphaFoldDB" id="A0A0E9WHT4"/>